<evidence type="ECO:0000313" key="12">
    <source>
        <dbReference type="Proteomes" id="UP000230233"/>
    </source>
</evidence>
<protein>
    <recommendedName>
        <fullName evidence="13">Magnesium transporter protein 1</fullName>
    </recommendedName>
</protein>
<dbReference type="InterPro" id="IPR021149">
    <property type="entry name" value="OligosaccharylTrfase_OST3/OST6"/>
</dbReference>
<comment type="similarity">
    <text evidence="3">Belongs to the OST3/OST6 family.</text>
</comment>
<feature type="chain" id="PRO_5013801502" description="Magnesium transporter protein 1" evidence="10">
    <location>
        <begin position="18"/>
        <end position="352"/>
    </location>
</feature>
<keyword evidence="6" id="KW-0256">Endoplasmic reticulum</keyword>
<dbReference type="GO" id="GO:0008250">
    <property type="term" value="C:oligosaccharyltransferase complex"/>
    <property type="evidence" value="ECO:0007669"/>
    <property type="project" value="TreeGrafter"/>
</dbReference>
<comment type="caution">
    <text evidence="11">The sequence shown here is derived from an EMBL/GenBank/DDBJ whole genome shotgun (WGS) entry which is preliminary data.</text>
</comment>
<keyword evidence="4 9" id="KW-0812">Transmembrane</keyword>
<dbReference type="SUPFAM" id="SSF52833">
    <property type="entry name" value="Thioredoxin-like"/>
    <property type="match status" value="1"/>
</dbReference>
<keyword evidence="5 10" id="KW-0732">Signal</keyword>
<evidence type="ECO:0000256" key="3">
    <source>
        <dbReference type="ARBA" id="ARBA00009561"/>
    </source>
</evidence>
<dbReference type="Proteomes" id="UP000230233">
    <property type="component" value="Chromosome III"/>
</dbReference>
<evidence type="ECO:0000256" key="2">
    <source>
        <dbReference type="ARBA" id="ARBA00004477"/>
    </source>
</evidence>
<dbReference type="Pfam" id="PF04756">
    <property type="entry name" value="OST3_OST6"/>
    <property type="match status" value="1"/>
</dbReference>
<dbReference type="InterPro" id="IPR036249">
    <property type="entry name" value="Thioredoxin-like_sf"/>
</dbReference>
<comment type="function">
    <text evidence="1">Subunit of the oligosaccharyl transferase (OST) complex that catalyzes the initial transfer of a defined glycan (Glc(3)Man(9)GlcNAc(2) in eukaryotes) from the lipid carrier dolichol-pyrophosphate to an asparagine residue within an Asn-X-Ser/Thr consensus motif in nascent polypeptide chains, the first step in protein N-glycosylation. N-glycosylation occurs cotranslationally and the complex associates with the Sec61 complex at the channel-forming translocon complex that mediates protein translocation across the endoplasmic reticulum (ER). All subunits are required for a maximal enzyme activity.</text>
</comment>
<feature type="transmembrane region" description="Helical" evidence="9">
    <location>
        <begin position="205"/>
        <end position="224"/>
    </location>
</feature>
<proteinExistence type="inferred from homology"/>
<dbReference type="OrthoDB" id="67566at2759"/>
<accession>A0A2G5UK61</accession>
<dbReference type="AlphaFoldDB" id="A0A2G5UK61"/>
<dbReference type="GO" id="GO:0018279">
    <property type="term" value="P:protein N-linked glycosylation via asparagine"/>
    <property type="evidence" value="ECO:0007669"/>
    <property type="project" value="TreeGrafter"/>
</dbReference>
<reference evidence="12" key="1">
    <citation type="submission" date="2017-10" db="EMBL/GenBank/DDBJ databases">
        <title>Rapid genome shrinkage in a self-fertile nematode reveals novel sperm competition proteins.</title>
        <authorList>
            <person name="Yin D."/>
            <person name="Schwarz E.M."/>
            <person name="Thomas C.G."/>
            <person name="Felde R.L."/>
            <person name="Korf I.F."/>
            <person name="Cutter A.D."/>
            <person name="Schartner C.M."/>
            <person name="Ralston E.J."/>
            <person name="Meyer B.J."/>
            <person name="Haag E.S."/>
        </authorList>
    </citation>
    <scope>NUCLEOTIDE SEQUENCE [LARGE SCALE GENOMIC DNA]</scope>
    <source>
        <strain evidence="12">JU1422</strain>
    </source>
</reference>
<evidence type="ECO:0000256" key="10">
    <source>
        <dbReference type="SAM" id="SignalP"/>
    </source>
</evidence>
<evidence type="ECO:0000256" key="5">
    <source>
        <dbReference type="ARBA" id="ARBA00022729"/>
    </source>
</evidence>
<dbReference type="FunFam" id="3.40.30.10:FF:000433">
    <property type="entry name" value="Probable dolichyl-diphosphooligosaccharide--protein glycosyltransferase subunit 3"/>
    <property type="match status" value="1"/>
</dbReference>
<dbReference type="PANTHER" id="PTHR12692">
    <property type="entry name" value="DOLICHYL-DIPHOSPHOOLIGOSACCHARIDE--PROTEIN GLYCOSYLTRANSFERASE-RELATED"/>
    <property type="match status" value="1"/>
</dbReference>
<feature type="signal peptide" evidence="10">
    <location>
        <begin position="1"/>
        <end position="17"/>
    </location>
</feature>
<comment type="subcellular location">
    <subcellularLocation>
        <location evidence="2">Endoplasmic reticulum membrane</location>
        <topology evidence="2">Multi-pass membrane protein</topology>
    </subcellularLocation>
</comment>
<name>A0A2G5UK61_9PELO</name>
<evidence type="ECO:0008006" key="13">
    <source>
        <dbReference type="Google" id="ProtNLM"/>
    </source>
</evidence>
<evidence type="ECO:0000313" key="11">
    <source>
        <dbReference type="EMBL" id="PIC39908.1"/>
    </source>
</evidence>
<evidence type="ECO:0000256" key="9">
    <source>
        <dbReference type="SAM" id="Phobius"/>
    </source>
</evidence>
<dbReference type="EMBL" id="PDUG01000003">
    <property type="protein sequence ID" value="PIC39908.1"/>
    <property type="molecule type" value="Genomic_DNA"/>
</dbReference>
<sequence length="352" mass="40037">MRTLVPLLLALFAICLAQQQTLDEKVQNLADLTARQSIVKFNMDKWKNLVRMQPRNYSMIVMFTALSPGVNCPICKPAYDEFMIVANSHRYTSSESDRKKVFFGVVDYEDAPQIFQQMNLNTAPILYHFGAKLSAKKKPEQMDFQRQGFDADAIGRFVQDQTEVHIRVIRPPNYTAPVVIALFVSLLLGMLYVKRNSLDFLFNRTMWGFVCMAITFIFMSGQMWNHIRGPPFMITNPNTKEPSFIHGSTQFQLIAETYIVGILYALVAVGFICVNEAADQANGKDKRNQQKKANPLSSLFSIPANTQISPTMLPNFPALAIVGLVFICVFFSFLLSVFRSKYRGYPYSFLFS</sequence>
<evidence type="ECO:0000256" key="4">
    <source>
        <dbReference type="ARBA" id="ARBA00022692"/>
    </source>
</evidence>
<evidence type="ECO:0000256" key="8">
    <source>
        <dbReference type="ARBA" id="ARBA00023136"/>
    </source>
</evidence>
<feature type="transmembrane region" description="Helical" evidence="9">
    <location>
        <begin position="258"/>
        <end position="278"/>
    </location>
</feature>
<keyword evidence="7 9" id="KW-1133">Transmembrane helix</keyword>
<dbReference type="PANTHER" id="PTHR12692:SF0">
    <property type="entry name" value="GH11935P"/>
    <property type="match status" value="1"/>
</dbReference>
<evidence type="ECO:0000256" key="6">
    <source>
        <dbReference type="ARBA" id="ARBA00022824"/>
    </source>
</evidence>
<keyword evidence="8 9" id="KW-0472">Membrane</keyword>
<gene>
    <name evidence="11" type="primary">Cni-ZK686.3</name>
    <name evidence="11" type="synonym">Cnig_chr_III.g11447</name>
    <name evidence="11" type="ORF">B9Z55_011447</name>
</gene>
<organism evidence="11 12">
    <name type="scientific">Caenorhabditis nigoni</name>
    <dbReference type="NCBI Taxonomy" id="1611254"/>
    <lineage>
        <taxon>Eukaryota</taxon>
        <taxon>Metazoa</taxon>
        <taxon>Ecdysozoa</taxon>
        <taxon>Nematoda</taxon>
        <taxon>Chromadorea</taxon>
        <taxon>Rhabditida</taxon>
        <taxon>Rhabditina</taxon>
        <taxon>Rhabditomorpha</taxon>
        <taxon>Rhabditoidea</taxon>
        <taxon>Rhabditidae</taxon>
        <taxon>Peloderinae</taxon>
        <taxon>Caenorhabditis</taxon>
    </lineage>
</organism>
<feature type="transmembrane region" description="Helical" evidence="9">
    <location>
        <begin position="174"/>
        <end position="193"/>
    </location>
</feature>
<keyword evidence="12" id="KW-1185">Reference proteome</keyword>
<dbReference type="STRING" id="1611254.A0A2G5UK61"/>
<feature type="transmembrane region" description="Helical" evidence="9">
    <location>
        <begin position="316"/>
        <end position="338"/>
    </location>
</feature>
<evidence type="ECO:0000256" key="7">
    <source>
        <dbReference type="ARBA" id="ARBA00022989"/>
    </source>
</evidence>
<dbReference type="Gene3D" id="3.40.30.10">
    <property type="entry name" value="Glutaredoxin"/>
    <property type="match status" value="1"/>
</dbReference>
<evidence type="ECO:0000256" key="1">
    <source>
        <dbReference type="ARBA" id="ARBA00002791"/>
    </source>
</evidence>